<evidence type="ECO:0000313" key="3">
    <source>
        <dbReference type="Proteomes" id="UP001242045"/>
    </source>
</evidence>
<feature type="compositionally biased region" description="Basic residues" evidence="1">
    <location>
        <begin position="207"/>
        <end position="216"/>
    </location>
</feature>
<dbReference type="AlphaFoldDB" id="A0AAW8CQL3"/>
<name>A0AAW8CQL3_9BURK</name>
<sequence length="216" mass="23173">MTAKGQVLQLTQQLNKDGNPESAAEASGRAVIDPAVSAGLMSHRYTSHMPNEEVSINAGIDEVRRITNAVKAGDLSDLEGMLVAQAIALQTMAANFANRAHQQTGQRNLEAFYGLALKTQAQSRATIQALVELKFPRQVVFSKNANINNGQQQINNGVPSQAEQTESTQNKILESSNGQWLDTRAPGTAVPTHPHLASVGQGNRAEKPRRKSQGVA</sequence>
<accession>A0AAW8CQL3</accession>
<feature type="region of interest" description="Disordered" evidence="1">
    <location>
        <begin position="149"/>
        <end position="216"/>
    </location>
</feature>
<reference evidence="2" key="1">
    <citation type="submission" date="2023-07" db="EMBL/GenBank/DDBJ databases">
        <title>Sorghum-associated microbial communities from plants grown in Nebraska, USA.</title>
        <authorList>
            <person name="Schachtman D."/>
        </authorList>
    </citation>
    <scope>NUCLEOTIDE SEQUENCE</scope>
    <source>
        <strain evidence="2">DS3754</strain>
    </source>
</reference>
<comment type="caution">
    <text evidence="2">The sequence shown here is derived from an EMBL/GenBank/DDBJ whole genome shotgun (WGS) entry which is preliminary data.</text>
</comment>
<evidence type="ECO:0000256" key="1">
    <source>
        <dbReference type="SAM" id="MobiDB-lite"/>
    </source>
</evidence>
<proteinExistence type="predicted"/>
<gene>
    <name evidence="2" type="ORF">J2W31_001702</name>
</gene>
<dbReference type="EMBL" id="JAUSRD010000003">
    <property type="protein sequence ID" value="MDP9892597.1"/>
    <property type="molecule type" value="Genomic_DNA"/>
</dbReference>
<evidence type="ECO:0008006" key="4">
    <source>
        <dbReference type="Google" id="ProtNLM"/>
    </source>
</evidence>
<feature type="compositionally biased region" description="Polar residues" evidence="1">
    <location>
        <begin position="158"/>
        <end position="180"/>
    </location>
</feature>
<organism evidence="2 3">
    <name type="scientific">Variovorax boronicumulans</name>
    <dbReference type="NCBI Taxonomy" id="436515"/>
    <lineage>
        <taxon>Bacteria</taxon>
        <taxon>Pseudomonadati</taxon>
        <taxon>Pseudomonadota</taxon>
        <taxon>Betaproteobacteria</taxon>
        <taxon>Burkholderiales</taxon>
        <taxon>Comamonadaceae</taxon>
        <taxon>Variovorax</taxon>
    </lineage>
</organism>
<dbReference type="Proteomes" id="UP001242045">
    <property type="component" value="Unassembled WGS sequence"/>
</dbReference>
<evidence type="ECO:0000313" key="2">
    <source>
        <dbReference type="EMBL" id="MDP9892597.1"/>
    </source>
</evidence>
<protein>
    <recommendedName>
        <fullName evidence="4">Phasin domain-containing protein</fullName>
    </recommendedName>
</protein>
<dbReference type="RefSeq" id="WP_307684452.1">
    <property type="nucleotide sequence ID" value="NZ_JAUSRD010000003.1"/>
</dbReference>